<name>A0A8T4L8T1_9ARCH</name>
<evidence type="ECO:0000256" key="1">
    <source>
        <dbReference type="SAM" id="Phobius"/>
    </source>
</evidence>
<gene>
    <name evidence="4" type="ORF">J4203_07160</name>
</gene>
<feature type="transmembrane region" description="Helical" evidence="1">
    <location>
        <begin position="315"/>
        <end position="333"/>
    </location>
</feature>
<feature type="domain" description="Low-salt glycan biosynthesis hexosyltransferase Agl6 C-terminal transmembrane region" evidence="3">
    <location>
        <begin position="287"/>
        <end position="375"/>
    </location>
</feature>
<dbReference type="InterPro" id="IPR050256">
    <property type="entry name" value="Glycosyltransferase_2"/>
</dbReference>
<keyword evidence="1" id="KW-0812">Transmembrane</keyword>
<organism evidence="4 5">
    <name type="scientific">Candidatus Iainarchaeum sp</name>
    <dbReference type="NCBI Taxonomy" id="3101447"/>
    <lineage>
        <taxon>Archaea</taxon>
        <taxon>Candidatus Iainarchaeota</taxon>
        <taxon>Candidatus Iainarchaeia</taxon>
        <taxon>Candidatus Iainarchaeales</taxon>
        <taxon>Candidatus Iainarchaeaceae</taxon>
        <taxon>Candidatus Iainarchaeum</taxon>
    </lineage>
</organism>
<dbReference type="SUPFAM" id="SSF53448">
    <property type="entry name" value="Nucleotide-diphospho-sugar transferases"/>
    <property type="match status" value="1"/>
</dbReference>
<dbReference type="Proteomes" id="UP000678237">
    <property type="component" value="Unassembled WGS sequence"/>
</dbReference>
<dbReference type="PANTHER" id="PTHR48090:SF7">
    <property type="entry name" value="RFBJ PROTEIN"/>
    <property type="match status" value="1"/>
</dbReference>
<dbReference type="AlphaFoldDB" id="A0A8T4L8T1"/>
<dbReference type="Pfam" id="PF00535">
    <property type="entry name" value="Glycos_transf_2"/>
    <property type="match status" value="1"/>
</dbReference>
<reference evidence="4" key="2">
    <citation type="submission" date="2021-05" db="EMBL/GenBank/DDBJ databases">
        <title>Protein family content uncovers lineage relationships and bacterial pathway maintenance mechanisms in DPANN archaea.</title>
        <authorList>
            <person name="Castelle C.J."/>
            <person name="Meheust R."/>
            <person name="Jaffe A.L."/>
            <person name="Seitz K."/>
            <person name="Gong X."/>
            <person name="Baker B.J."/>
            <person name="Banfield J.F."/>
        </authorList>
    </citation>
    <scope>NUCLEOTIDE SEQUENCE</scope>
    <source>
        <strain evidence="4">RIFCSPLOWO2_01_FULL_58_19</strain>
    </source>
</reference>
<feature type="transmembrane region" description="Helical" evidence="1">
    <location>
        <begin position="353"/>
        <end position="377"/>
    </location>
</feature>
<keyword evidence="1" id="KW-0472">Membrane</keyword>
<dbReference type="PANTHER" id="PTHR48090">
    <property type="entry name" value="UNDECAPRENYL-PHOSPHATE 4-DEOXY-4-FORMAMIDO-L-ARABINOSE TRANSFERASE-RELATED"/>
    <property type="match status" value="1"/>
</dbReference>
<sequence length="379" mass="41681">MPKVSLILPCLNEALTIGDCIQRAKEAFQANKIEGEIIVVDGCSTDGSDKIAEKLGARVIRDKHRGYGLAHKIGVEAAKGQWIVKADSDGTYDLADLPKFVEALASGYEYVVGNRFKGGIALGAMPFLHQFIGNPLLTFMQNTMFKTSLGDAHCGFRAFTRKAFNRMNLKARGWEFATEMGIKAAKLGLKTCEIPVHYLPRKVPSKLSTFGAGWRNIRFLLLFSPDYLFVLPGTLLAVAGLVFVAFGVNSLGLSVFWSADPLFQVLQLMFGGFLFLLGFQIISFGISAKSYAVVEGYEQKDALYAFVNKFFNLEKTAFLGFLLLLVSLSFGFWKLVDWLQYGIISVNELKSAVVLSIAAILGVQVVFNAFFLSIVGIKK</sequence>
<dbReference type="Gene3D" id="3.90.550.10">
    <property type="entry name" value="Spore Coat Polysaccharide Biosynthesis Protein SpsA, Chain A"/>
    <property type="match status" value="1"/>
</dbReference>
<accession>A0A8T4L8T1</accession>
<dbReference type="CDD" id="cd04179">
    <property type="entry name" value="DPM_DPG-synthase_like"/>
    <property type="match status" value="1"/>
</dbReference>
<dbReference type="Pfam" id="PF26629">
    <property type="entry name" value="GT2_TM_C"/>
    <property type="match status" value="1"/>
</dbReference>
<evidence type="ECO:0000259" key="3">
    <source>
        <dbReference type="Pfam" id="PF26629"/>
    </source>
</evidence>
<feature type="transmembrane region" description="Helical" evidence="1">
    <location>
        <begin position="268"/>
        <end position="294"/>
    </location>
</feature>
<dbReference type="InterPro" id="IPR001173">
    <property type="entry name" value="Glyco_trans_2-like"/>
</dbReference>
<comment type="caution">
    <text evidence="4">The sequence shown here is derived from an EMBL/GenBank/DDBJ whole genome shotgun (WGS) entry which is preliminary data.</text>
</comment>
<evidence type="ECO:0000313" key="4">
    <source>
        <dbReference type="EMBL" id="MBS3063613.1"/>
    </source>
</evidence>
<proteinExistence type="predicted"/>
<reference evidence="4" key="1">
    <citation type="submission" date="2021-03" db="EMBL/GenBank/DDBJ databases">
        <authorList>
            <person name="Jaffe A."/>
        </authorList>
    </citation>
    <scope>NUCLEOTIDE SEQUENCE</scope>
    <source>
        <strain evidence="4">RIFCSPLOWO2_01_FULL_58_19</strain>
    </source>
</reference>
<dbReference type="InterPro" id="IPR058718">
    <property type="entry name" value="Agl6_TM_C"/>
</dbReference>
<evidence type="ECO:0000313" key="5">
    <source>
        <dbReference type="Proteomes" id="UP000678237"/>
    </source>
</evidence>
<feature type="transmembrane region" description="Helical" evidence="1">
    <location>
        <begin position="227"/>
        <end position="248"/>
    </location>
</feature>
<keyword evidence="1" id="KW-1133">Transmembrane helix</keyword>
<dbReference type="EMBL" id="JAGVWE010000006">
    <property type="protein sequence ID" value="MBS3063613.1"/>
    <property type="molecule type" value="Genomic_DNA"/>
</dbReference>
<evidence type="ECO:0000259" key="2">
    <source>
        <dbReference type="Pfam" id="PF00535"/>
    </source>
</evidence>
<dbReference type="InterPro" id="IPR029044">
    <property type="entry name" value="Nucleotide-diphossugar_trans"/>
</dbReference>
<protein>
    <submittedName>
        <fullName evidence="4">Glycosyltransferase family 2 protein</fullName>
    </submittedName>
</protein>
<feature type="domain" description="Glycosyltransferase 2-like" evidence="2">
    <location>
        <begin position="5"/>
        <end position="165"/>
    </location>
</feature>